<dbReference type="PROSITE" id="PS50881">
    <property type="entry name" value="S5_DSRBD"/>
    <property type="match status" value="1"/>
</dbReference>
<comment type="caution">
    <text evidence="8">The sequence shown here is derived from an EMBL/GenBank/DDBJ whole genome shotgun (WGS) entry which is preliminary data.</text>
</comment>
<evidence type="ECO:0000259" key="7">
    <source>
        <dbReference type="PROSITE" id="PS50881"/>
    </source>
</evidence>
<dbReference type="GO" id="GO:0006412">
    <property type="term" value="P:translation"/>
    <property type="evidence" value="ECO:0007669"/>
    <property type="project" value="InterPro"/>
</dbReference>
<dbReference type="Gene3D" id="3.30.230.10">
    <property type="match status" value="1"/>
</dbReference>
<dbReference type="GO" id="GO:1990904">
    <property type="term" value="C:ribonucleoprotein complex"/>
    <property type="evidence" value="ECO:0007669"/>
    <property type="project" value="UniProtKB-UniRule"/>
</dbReference>
<dbReference type="PANTHER" id="PTHR48277:SF1">
    <property type="entry name" value="MITOCHONDRIAL RIBOSOMAL PROTEIN S5"/>
    <property type="match status" value="1"/>
</dbReference>
<organism evidence="8 9">
    <name type="scientific">Emericellopsis atlantica</name>
    <dbReference type="NCBI Taxonomy" id="2614577"/>
    <lineage>
        <taxon>Eukaryota</taxon>
        <taxon>Fungi</taxon>
        <taxon>Dikarya</taxon>
        <taxon>Ascomycota</taxon>
        <taxon>Pezizomycotina</taxon>
        <taxon>Sordariomycetes</taxon>
        <taxon>Hypocreomycetidae</taxon>
        <taxon>Hypocreales</taxon>
        <taxon>Bionectriaceae</taxon>
        <taxon>Emericellopsis</taxon>
    </lineage>
</organism>
<dbReference type="RefSeq" id="XP_046121405.1">
    <property type="nucleotide sequence ID" value="XM_046261951.1"/>
</dbReference>
<dbReference type="Pfam" id="PF03719">
    <property type="entry name" value="Ribosomal_S5_C"/>
    <property type="match status" value="1"/>
</dbReference>
<dbReference type="Proteomes" id="UP000887229">
    <property type="component" value="Unassembled WGS sequence"/>
</dbReference>
<dbReference type="PANTHER" id="PTHR48277">
    <property type="entry name" value="MITOCHONDRIAL RIBOSOMAL PROTEIN S5"/>
    <property type="match status" value="1"/>
</dbReference>
<evidence type="ECO:0000313" key="9">
    <source>
        <dbReference type="Proteomes" id="UP000887229"/>
    </source>
</evidence>
<accession>A0A9P7ZTE2</accession>
<evidence type="ECO:0000256" key="1">
    <source>
        <dbReference type="ARBA" id="ARBA00008945"/>
    </source>
</evidence>
<keyword evidence="9" id="KW-1185">Reference proteome</keyword>
<dbReference type="GO" id="GO:0005737">
    <property type="term" value="C:cytoplasm"/>
    <property type="evidence" value="ECO:0007669"/>
    <property type="project" value="UniProtKB-ARBA"/>
</dbReference>
<comment type="similarity">
    <text evidence="1 5">Belongs to the universal ribosomal protein uS5 family.</text>
</comment>
<dbReference type="GO" id="GO:0005840">
    <property type="term" value="C:ribosome"/>
    <property type="evidence" value="ECO:0007669"/>
    <property type="project" value="UniProtKB-KW"/>
</dbReference>
<evidence type="ECO:0000256" key="6">
    <source>
        <dbReference type="SAM" id="MobiDB-lite"/>
    </source>
</evidence>
<name>A0A9P7ZTE2_9HYPO</name>
<dbReference type="InterPro" id="IPR000851">
    <property type="entry name" value="Ribosomal_uS5"/>
</dbReference>
<sequence>MTRSFKAEDSILLLEKSEDVACLSGQSERGFHRAQGPPNWVPAITRPDQTVKPSKQHVATPRKETRSLPTANLALAELRNRSGRTHTAMSVSRPAARRLVGRCLSQTRTQPPSSTPYAAATAAAQCLPFHSSTSCSKPRRSQFRNVKASELGLTNADTLKAYKADKFGELTPEELDKLRQKYTPEQMEALLAGEKAVDSEDMIFQGRLRDDIHRPTYIDDYAVMDPRYDVKPEAKITADEPLFPTEQEYMEAQYKKMTDLATKSTNDMISRSLLRAMRKVRRTEVGMDTMDLTEAELDDMERDPSLIERYVAKLDEDGVERYADDMDTAAAKAKGALTRGQATRLNEEIDAQWQKEFENMFSEDSYELLRPAQVDLAKDAPDGLIHATTAEQPDTGKIPGVEGKFRSDEDPDDPDGRYERYKKTSGLPVRTIQKLYTKVLATRNVANQTRLGKVRKASVIVLAGNGHGRLGIGMAKSIEPSVAREAAMGLAMRNMRPIRRYENRTIYGNVTAKLSGTVAELQSRPPGFGLRVPARIFEMCRAVGIQDLSVQLPRSKSPMNSVKAFYKALLEQPDPEEIAIGRGKKLVDVRKVYYGGSTA</sequence>
<dbReference type="OrthoDB" id="309483at2759"/>
<dbReference type="FunFam" id="3.30.230.10:FF:000002">
    <property type="entry name" value="30S ribosomal protein S5"/>
    <property type="match status" value="1"/>
</dbReference>
<dbReference type="SUPFAM" id="SSF54768">
    <property type="entry name" value="dsRNA-binding domain-like"/>
    <property type="match status" value="1"/>
</dbReference>
<reference evidence="8" key="1">
    <citation type="journal article" date="2021" name="IMA Fungus">
        <title>Genomic characterization of three marine fungi, including Emericellopsis atlantica sp. nov. with signatures of a generalist lifestyle and marine biomass degradation.</title>
        <authorList>
            <person name="Hagestad O.C."/>
            <person name="Hou L."/>
            <person name="Andersen J.H."/>
            <person name="Hansen E.H."/>
            <person name="Altermark B."/>
            <person name="Li C."/>
            <person name="Kuhnert E."/>
            <person name="Cox R.J."/>
            <person name="Crous P.W."/>
            <person name="Spatafora J.W."/>
            <person name="Lail K."/>
            <person name="Amirebrahimi M."/>
            <person name="Lipzen A."/>
            <person name="Pangilinan J."/>
            <person name="Andreopoulos W."/>
            <person name="Hayes R.D."/>
            <person name="Ng V."/>
            <person name="Grigoriev I.V."/>
            <person name="Jackson S.A."/>
            <person name="Sutton T.D.S."/>
            <person name="Dobson A.D.W."/>
            <person name="Rama T."/>
        </authorList>
    </citation>
    <scope>NUCLEOTIDE SEQUENCE</scope>
    <source>
        <strain evidence="8">TS7</strain>
    </source>
</reference>
<dbReference type="InterPro" id="IPR014721">
    <property type="entry name" value="Ribsml_uS5_D2-typ_fold_subgr"/>
</dbReference>
<proteinExistence type="inferred from homology"/>
<evidence type="ECO:0000256" key="5">
    <source>
        <dbReference type="RuleBase" id="RU003823"/>
    </source>
</evidence>
<feature type="compositionally biased region" description="Basic and acidic residues" evidence="6">
    <location>
        <begin position="403"/>
        <end position="421"/>
    </location>
</feature>
<dbReference type="GO" id="GO:0003735">
    <property type="term" value="F:structural constituent of ribosome"/>
    <property type="evidence" value="ECO:0007669"/>
    <property type="project" value="UniProtKB-UniRule"/>
</dbReference>
<dbReference type="InterPro" id="IPR005324">
    <property type="entry name" value="Ribosomal_uS5_C"/>
</dbReference>
<dbReference type="Pfam" id="PF00333">
    <property type="entry name" value="Ribosomal_S5"/>
    <property type="match status" value="1"/>
</dbReference>
<dbReference type="Gene3D" id="3.30.160.20">
    <property type="match status" value="1"/>
</dbReference>
<dbReference type="InterPro" id="IPR013810">
    <property type="entry name" value="Ribosomal_uS5_N"/>
</dbReference>
<dbReference type="SUPFAM" id="SSF54211">
    <property type="entry name" value="Ribosomal protein S5 domain 2-like"/>
    <property type="match status" value="1"/>
</dbReference>
<evidence type="ECO:0000256" key="4">
    <source>
        <dbReference type="PROSITE-ProRule" id="PRU00268"/>
    </source>
</evidence>
<dbReference type="GeneID" id="70292854"/>
<keyword evidence="2 4" id="KW-0689">Ribosomal protein</keyword>
<feature type="domain" description="S5 DRBM" evidence="7">
    <location>
        <begin position="435"/>
        <end position="498"/>
    </location>
</feature>
<evidence type="ECO:0000256" key="2">
    <source>
        <dbReference type="ARBA" id="ARBA00022980"/>
    </source>
</evidence>
<dbReference type="GO" id="GO:0003723">
    <property type="term" value="F:RNA binding"/>
    <property type="evidence" value="ECO:0007669"/>
    <property type="project" value="InterPro"/>
</dbReference>
<evidence type="ECO:0000313" key="8">
    <source>
        <dbReference type="EMBL" id="KAG9257481.1"/>
    </source>
</evidence>
<gene>
    <name evidence="8" type="ORF">F5Z01DRAFT_633421</name>
</gene>
<keyword evidence="3 4" id="KW-0687">Ribonucleoprotein</keyword>
<dbReference type="EMBL" id="MU251245">
    <property type="protein sequence ID" value="KAG9257481.1"/>
    <property type="molecule type" value="Genomic_DNA"/>
</dbReference>
<dbReference type="AlphaFoldDB" id="A0A9P7ZTE2"/>
<protein>
    <recommendedName>
        <fullName evidence="7">S5 DRBM domain-containing protein</fullName>
    </recommendedName>
</protein>
<dbReference type="InterPro" id="IPR020568">
    <property type="entry name" value="Ribosomal_Su5_D2-typ_SF"/>
</dbReference>
<feature type="region of interest" description="Disordered" evidence="6">
    <location>
        <begin position="386"/>
        <end position="421"/>
    </location>
</feature>
<evidence type="ECO:0000256" key="3">
    <source>
        <dbReference type="ARBA" id="ARBA00023274"/>
    </source>
</evidence>